<evidence type="ECO:0000313" key="3">
    <source>
        <dbReference type="Proteomes" id="UP000186108"/>
    </source>
</evidence>
<keyword evidence="1" id="KW-0812">Transmembrane</keyword>
<dbReference type="RefSeq" id="WP_065490838.1">
    <property type="nucleotide sequence ID" value="NZ_CP009111.1"/>
</dbReference>
<keyword evidence="1" id="KW-0472">Membrane</keyword>
<keyword evidence="1" id="KW-1133">Transmembrane helix</keyword>
<reference evidence="2 3" key="1">
    <citation type="submission" date="2014-07" db="EMBL/GenBank/DDBJ databases">
        <authorList>
            <person name="Zhang J.E."/>
            <person name="Yang H."/>
            <person name="Guo J."/>
            <person name="Deng Z."/>
            <person name="Luo H."/>
            <person name="Luo M."/>
            <person name="Zhao B."/>
        </authorList>
    </citation>
    <scope>NUCLEOTIDE SEQUENCE [LARGE SCALE GENOMIC DNA]</scope>
    <source>
        <strain evidence="2 3">1CP</strain>
    </source>
</reference>
<dbReference type="EMBL" id="CP009111">
    <property type="protein sequence ID" value="ANS27950.1"/>
    <property type="molecule type" value="Genomic_DNA"/>
</dbReference>
<protein>
    <submittedName>
        <fullName evidence="2">Putative membrane protein</fullName>
    </submittedName>
</protein>
<name>A0A1B1K5R0_RHOOP</name>
<dbReference type="Proteomes" id="UP000186108">
    <property type="component" value="Chromosome"/>
</dbReference>
<feature type="transmembrane region" description="Helical" evidence="1">
    <location>
        <begin position="36"/>
        <end position="57"/>
    </location>
</feature>
<dbReference type="AlphaFoldDB" id="A0A1B1K5R0"/>
<proteinExistence type="predicted"/>
<organism evidence="2 3">
    <name type="scientific">Rhodococcus opacus</name>
    <name type="common">Nocardia opaca</name>
    <dbReference type="NCBI Taxonomy" id="37919"/>
    <lineage>
        <taxon>Bacteria</taxon>
        <taxon>Bacillati</taxon>
        <taxon>Actinomycetota</taxon>
        <taxon>Actinomycetes</taxon>
        <taxon>Mycobacteriales</taxon>
        <taxon>Nocardiaceae</taxon>
        <taxon>Rhodococcus</taxon>
    </lineage>
</organism>
<sequence length="72" mass="7587">MTPHIEDSTPKTIIPIVAALWLVLAALAAWNTVAFAIASLAAVVLGCYLLASAVAGPHTADRIRHSRMNPIL</sequence>
<feature type="transmembrane region" description="Helical" evidence="1">
    <location>
        <begin position="12"/>
        <end position="30"/>
    </location>
</feature>
<accession>A0A1B1K5R0</accession>
<gene>
    <name evidence="2" type="ORF">R1CP_16310</name>
</gene>
<evidence type="ECO:0000256" key="1">
    <source>
        <dbReference type="SAM" id="Phobius"/>
    </source>
</evidence>
<evidence type="ECO:0000313" key="2">
    <source>
        <dbReference type="EMBL" id="ANS27950.1"/>
    </source>
</evidence>